<comment type="caution">
    <text evidence="1">The sequence shown here is derived from an EMBL/GenBank/DDBJ whole genome shotgun (WGS) entry which is preliminary data.</text>
</comment>
<name>A0AAD5MMS5_PARTN</name>
<keyword evidence="2" id="KW-1185">Reference proteome</keyword>
<evidence type="ECO:0000313" key="1">
    <source>
        <dbReference type="EMBL" id="KAJ1361425.1"/>
    </source>
</evidence>
<gene>
    <name evidence="1" type="ORF">KIN20_020671</name>
</gene>
<sequence>MARLISRNCDGNGTKALVELSGLCQKQGVALARVVLVVDPGLDEVLPVRSQQKISGDSHACIAEVADQCVARHGNQYCSLLSGSASCDSGIICHPSTELIPSHQDPSGRNS</sequence>
<dbReference type="AlphaFoldDB" id="A0AAD5MMS5"/>
<proteinExistence type="predicted"/>
<protein>
    <submittedName>
        <fullName evidence="1">Uncharacterized protein</fullName>
    </submittedName>
</protein>
<dbReference type="Proteomes" id="UP001196413">
    <property type="component" value="Unassembled WGS sequence"/>
</dbReference>
<dbReference type="EMBL" id="JAHQIW010004201">
    <property type="protein sequence ID" value="KAJ1361425.1"/>
    <property type="molecule type" value="Genomic_DNA"/>
</dbReference>
<evidence type="ECO:0000313" key="2">
    <source>
        <dbReference type="Proteomes" id="UP001196413"/>
    </source>
</evidence>
<accession>A0AAD5MMS5</accession>
<organism evidence="1 2">
    <name type="scientific">Parelaphostrongylus tenuis</name>
    <name type="common">Meningeal worm</name>
    <dbReference type="NCBI Taxonomy" id="148309"/>
    <lineage>
        <taxon>Eukaryota</taxon>
        <taxon>Metazoa</taxon>
        <taxon>Ecdysozoa</taxon>
        <taxon>Nematoda</taxon>
        <taxon>Chromadorea</taxon>
        <taxon>Rhabditida</taxon>
        <taxon>Rhabditina</taxon>
        <taxon>Rhabditomorpha</taxon>
        <taxon>Strongyloidea</taxon>
        <taxon>Metastrongylidae</taxon>
        <taxon>Parelaphostrongylus</taxon>
    </lineage>
</organism>
<reference evidence="1" key="1">
    <citation type="submission" date="2021-06" db="EMBL/GenBank/DDBJ databases">
        <title>Parelaphostrongylus tenuis whole genome reference sequence.</title>
        <authorList>
            <person name="Garwood T.J."/>
            <person name="Larsen P.A."/>
            <person name="Fountain-Jones N.M."/>
            <person name="Garbe J.R."/>
            <person name="Macchietto M.G."/>
            <person name="Kania S.A."/>
            <person name="Gerhold R.W."/>
            <person name="Richards J.E."/>
            <person name="Wolf T.M."/>
        </authorList>
    </citation>
    <scope>NUCLEOTIDE SEQUENCE</scope>
    <source>
        <strain evidence="1">MNPRO001-30</strain>
        <tissue evidence="1">Meninges</tissue>
    </source>
</reference>